<evidence type="ECO:0000256" key="5">
    <source>
        <dbReference type="ARBA" id="ARBA00023128"/>
    </source>
</evidence>
<dbReference type="InterPro" id="IPR018261">
    <property type="entry name" value="Ribosomal_bL27_CS"/>
</dbReference>
<dbReference type="GO" id="GO:0003735">
    <property type="term" value="F:structural constituent of ribosome"/>
    <property type="evidence" value="ECO:0007669"/>
    <property type="project" value="InterPro"/>
</dbReference>
<keyword evidence="11" id="KW-1185">Reference proteome</keyword>
<evidence type="ECO:0000259" key="9">
    <source>
        <dbReference type="Pfam" id="PF18471"/>
    </source>
</evidence>
<gene>
    <name evidence="10" type="primary">MRP7</name>
    <name evidence="10" type="ORF">DEBR0S3_17392G</name>
</gene>
<protein>
    <recommendedName>
        <fullName evidence="7">Large ribosomal subunit protein bL27m</fullName>
    </recommendedName>
    <alternativeName>
        <fullName evidence="8">54S ribosomal protein L2, mitochondrial</fullName>
    </alternativeName>
</protein>
<comment type="subcellular location">
    <subcellularLocation>
        <location evidence="1">Mitochondrion</location>
    </subcellularLocation>
</comment>
<dbReference type="NCBIfam" id="TIGR00062">
    <property type="entry name" value="L27"/>
    <property type="match status" value="1"/>
</dbReference>
<dbReference type="Pfam" id="PF01016">
    <property type="entry name" value="Ribosomal_L27"/>
    <property type="match status" value="1"/>
</dbReference>
<dbReference type="FunFam" id="2.40.50.100:FF:000042">
    <property type="entry name" value="50S ribosomal protein L27"/>
    <property type="match status" value="1"/>
</dbReference>
<dbReference type="SUPFAM" id="SSF110324">
    <property type="entry name" value="Ribosomal L27 protein-like"/>
    <property type="match status" value="1"/>
</dbReference>
<dbReference type="Gene3D" id="2.40.50.100">
    <property type="match status" value="1"/>
</dbReference>
<evidence type="ECO:0000256" key="1">
    <source>
        <dbReference type="ARBA" id="ARBA00004173"/>
    </source>
</evidence>
<dbReference type="Pfam" id="PF18471">
    <property type="entry name" value="Ribosomal_L27_C"/>
    <property type="match status" value="1"/>
</dbReference>
<evidence type="ECO:0000256" key="7">
    <source>
        <dbReference type="ARBA" id="ARBA00035267"/>
    </source>
</evidence>
<dbReference type="InterPro" id="IPR041244">
    <property type="entry name" value="Ribosomal_bL27m_C"/>
</dbReference>
<reference evidence="10 11" key="1">
    <citation type="submission" date="2019-07" db="EMBL/GenBank/DDBJ databases">
        <authorList>
            <person name="Friedrich A."/>
            <person name="Schacherer J."/>
        </authorList>
    </citation>
    <scope>NUCLEOTIDE SEQUENCE [LARGE SCALE GENOMIC DNA]</scope>
</reference>
<name>A0A7D9H580_DEKBR</name>
<proteinExistence type="inferred from homology"/>
<dbReference type="PRINTS" id="PR00063">
    <property type="entry name" value="RIBOSOMALL27"/>
</dbReference>
<evidence type="ECO:0000256" key="2">
    <source>
        <dbReference type="ARBA" id="ARBA00010797"/>
    </source>
</evidence>
<evidence type="ECO:0000256" key="4">
    <source>
        <dbReference type="ARBA" id="ARBA00022980"/>
    </source>
</evidence>
<dbReference type="InterPro" id="IPR001684">
    <property type="entry name" value="Ribosomal_bL27"/>
</dbReference>
<keyword evidence="6" id="KW-0687">Ribonucleoprotein</keyword>
<dbReference type="GO" id="GO:0006412">
    <property type="term" value="P:translation"/>
    <property type="evidence" value="ECO:0007669"/>
    <property type="project" value="InterPro"/>
</dbReference>
<evidence type="ECO:0000256" key="3">
    <source>
        <dbReference type="ARBA" id="ARBA00022946"/>
    </source>
</evidence>
<dbReference type="Proteomes" id="UP000478008">
    <property type="component" value="Unassembled WGS sequence"/>
</dbReference>
<evidence type="ECO:0000256" key="8">
    <source>
        <dbReference type="ARBA" id="ARBA00035465"/>
    </source>
</evidence>
<dbReference type="PANTHER" id="PTHR15893">
    <property type="entry name" value="RIBOSOMAL PROTEIN L27"/>
    <property type="match status" value="1"/>
</dbReference>
<keyword evidence="4" id="KW-0689">Ribosomal protein</keyword>
<evidence type="ECO:0000313" key="10">
    <source>
        <dbReference type="EMBL" id="VUG18685.1"/>
    </source>
</evidence>
<sequence length="375" mass="43307">MFSAVSKTKEAILSLVKAQKPFFQVRLAHKKAGGSKTYMKDSIGRRLGPKKHEGEEVRIGQIIMRQRGTRWYPGSNVGIGKDHTLFALEPGYVRYYLDPFHPKRKFIGVALKKDDSLPYPHFDPTPRRLGRSVIENEQAAKKEEEWMCRKESLTLPGILKAEAARDERRAKKVAEFEKKLPEFIPEIKNDAAKLSLAAKRMCSIDRFLRGGKSLEDARFYTTYNYEYDLRLQRDARKEVSPEKYAELKTQYEELAKLVDSKVMLDPGFKLVVNSTPEQIELKKKDDIARLKKLIPDVTSPVNKKVAKEALALIDDFCFSLSERVHLKRQFLKPTLPEKPELMGNKDTKHATAINRMNYETRRVETIYRTKNSFLP</sequence>
<dbReference type="PROSITE" id="PS00831">
    <property type="entry name" value="RIBOSOMAL_L27"/>
    <property type="match status" value="1"/>
</dbReference>
<accession>A0A7D9H580</accession>
<organism evidence="10 11">
    <name type="scientific">Dekkera bruxellensis</name>
    <name type="common">Brettanomyces custersii</name>
    <dbReference type="NCBI Taxonomy" id="5007"/>
    <lineage>
        <taxon>Eukaryota</taxon>
        <taxon>Fungi</taxon>
        <taxon>Dikarya</taxon>
        <taxon>Ascomycota</taxon>
        <taxon>Saccharomycotina</taxon>
        <taxon>Pichiomycetes</taxon>
        <taxon>Pichiales</taxon>
        <taxon>Pichiaceae</taxon>
        <taxon>Brettanomyces</taxon>
    </lineage>
</organism>
<dbReference type="AlphaFoldDB" id="A0A7D9H580"/>
<dbReference type="GO" id="GO:0005762">
    <property type="term" value="C:mitochondrial large ribosomal subunit"/>
    <property type="evidence" value="ECO:0007669"/>
    <property type="project" value="TreeGrafter"/>
</dbReference>
<feature type="domain" description="Large ribosomal subunit protein bL27m C-terminal" evidence="9">
    <location>
        <begin position="135"/>
        <end position="374"/>
    </location>
</feature>
<evidence type="ECO:0000313" key="11">
    <source>
        <dbReference type="Proteomes" id="UP000478008"/>
    </source>
</evidence>
<dbReference type="PANTHER" id="PTHR15893:SF0">
    <property type="entry name" value="LARGE RIBOSOMAL SUBUNIT PROTEIN BL27M"/>
    <property type="match status" value="1"/>
</dbReference>
<comment type="similarity">
    <text evidence="2">Belongs to the bacterial ribosomal protein bL27 family.</text>
</comment>
<keyword evidence="3" id="KW-0809">Transit peptide</keyword>
<keyword evidence="5" id="KW-0496">Mitochondrion</keyword>
<dbReference type="EMBL" id="CABFWN010000003">
    <property type="protein sequence ID" value="VUG18685.1"/>
    <property type="molecule type" value="Genomic_DNA"/>
</dbReference>
<evidence type="ECO:0000256" key="6">
    <source>
        <dbReference type="ARBA" id="ARBA00023274"/>
    </source>
</evidence>